<dbReference type="GO" id="GO:0003735">
    <property type="term" value="F:structural constituent of ribosome"/>
    <property type="evidence" value="ECO:0007669"/>
    <property type="project" value="InterPro"/>
</dbReference>
<dbReference type="Gene3D" id="3.40.1370.10">
    <property type="match status" value="1"/>
</dbReference>
<dbReference type="InterPro" id="IPR023574">
    <property type="entry name" value="Ribosomal_uL4_dom_sf"/>
</dbReference>
<dbReference type="OrthoDB" id="275876at2759"/>
<dbReference type="EMBL" id="KI913953">
    <property type="protein sequence ID" value="ETW09237.1"/>
    <property type="molecule type" value="Genomic_DNA"/>
</dbReference>
<dbReference type="GeneID" id="20078691"/>
<evidence type="ECO:0000256" key="1">
    <source>
        <dbReference type="ARBA" id="ARBA00010528"/>
    </source>
</evidence>
<comment type="similarity">
    <text evidence="1">Belongs to the universal ribosomal protein uL4 family.</text>
</comment>
<dbReference type="InterPro" id="IPR013005">
    <property type="entry name" value="Ribosomal_uL4-like"/>
</dbReference>
<keyword evidence="2 6" id="KW-0689">Ribosomal protein</keyword>
<dbReference type="PANTHER" id="PTHR10746">
    <property type="entry name" value="50S RIBOSOMAL PROTEIN L4"/>
    <property type="match status" value="1"/>
</dbReference>
<dbReference type="InterPro" id="IPR002136">
    <property type="entry name" value="Ribosomal_uL4"/>
</dbReference>
<dbReference type="GO" id="GO:0005840">
    <property type="term" value="C:ribosome"/>
    <property type="evidence" value="ECO:0007669"/>
    <property type="project" value="UniProtKB-KW"/>
</dbReference>
<name>A0A024UTI0_9STRA</name>
<dbReference type="HAMAP" id="MF_01328_B">
    <property type="entry name" value="Ribosomal_uL4_B"/>
    <property type="match status" value="1"/>
</dbReference>
<evidence type="ECO:0000256" key="2">
    <source>
        <dbReference type="ARBA" id="ARBA00022980"/>
    </source>
</evidence>
<gene>
    <name evidence="6" type="ORF">H310_01641</name>
</gene>
<evidence type="ECO:0000256" key="4">
    <source>
        <dbReference type="ARBA" id="ARBA00040565"/>
    </source>
</evidence>
<feature type="region of interest" description="Disordered" evidence="5">
    <location>
        <begin position="125"/>
        <end position="169"/>
    </location>
</feature>
<dbReference type="PANTHER" id="PTHR10746:SF6">
    <property type="entry name" value="LARGE RIBOSOMAL SUBUNIT PROTEIN UL4M"/>
    <property type="match status" value="1"/>
</dbReference>
<dbReference type="RefSeq" id="XP_008863042.1">
    <property type="nucleotide sequence ID" value="XM_008864820.1"/>
</dbReference>
<protein>
    <recommendedName>
        <fullName evidence="4">Large ribosomal subunit protein uL4m</fullName>
    </recommendedName>
</protein>
<dbReference type="STRING" id="157072.A0A024UTI0"/>
<evidence type="ECO:0000313" key="6">
    <source>
        <dbReference type="EMBL" id="ETW09237.1"/>
    </source>
</evidence>
<dbReference type="GO" id="GO:0006412">
    <property type="term" value="P:translation"/>
    <property type="evidence" value="ECO:0007669"/>
    <property type="project" value="InterPro"/>
</dbReference>
<proteinExistence type="inferred from homology"/>
<dbReference type="SUPFAM" id="SSF52166">
    <property type="entry name" value="Ribosomal protein L4"/>
    <property type="match status" value="1"/>
</dbReference>
<sequence>MAGANALPPSKQVYTLTCINMSLLRAFQALRVSAPSTGIIARNFSASTALPANLYLAPVKPVRELRVISREPVVFDKSGNIQAKVLSFADGSVVDTMTLNRNVFGCPVRKDILHRVVKWQLANRRSGNHKTKTRSEVSGSTKKAWKQKGSGRARVGNIRPPQWRGGYRAHGPVVRDHSYSLPKKVRAMGLRVALSTKLAEGKLAIVRDLNPESEKTKTMKALLTSKGWDHALFVDGEEADRNFVLATRNLPTVDIIRQQNINVYAILHKDLLVLSEKTVKYLEERLAVE</sequence>
<evidence type="ECO:0000256" key="3">
    <source>
        <dbReference type="ARBA" id="ARBA00023274"/>
    </source>
</evidence>
<dbReference type="Pfam" id="PF00573">
    <property type="entry name" value="Ribosomal_L4"/>
    <property type="match status" value="1"/>
</dbReference>
<evidence type="ECO:0000256" key="5">
    <source>
        <dbReference type="SAM" id="MobiDB-lite"/>
    </source>
</evidence>
<accession>A0A024UTI0</accession>
<dbReference type="AlphaFoldDB" id="A0A024UTI0"/>
<dbReference type="eggNOG" id="KOG1624">
    <property type="taxonomic scope" value="Eukaryota"/>
</dbReference>
<dbReference type="GO" id="GO:1990904">
    <property type="term" value="C:ribonucleoprotein complex"/>
    <property type="evidence" value="ECO:0007669"/>
    <property type="project" value="UniProtKB-KW"/>
</dbReference>
<reference evidence="6" key="1">
    <citation type="submission" date="2013-12" db="EMBL/GenBank/DDBJ databases">
        <title>The Genome Sequence of Aphanomyces invadans NJM9701.</title>
        <authorList>
            <consortium name="The Broad Institute Genomics Platform"/>
            <person name="Russ C."/>
            <person name="Tyler B."/>
            <person name="van West P."/>
            <person name="Dieguez-Uribeondo J."/>
            <person name="Young S.K."/>
            <person name="Zeng Q."/>
            <person name="Gargeya S."/>
            <person name="Fitzgerald M."/>
            <person name="Abouelleil A."/>
            <person name="Alvarado L."/>
            <person name="Chapman S.B."/>
            <person name="Gainer-Dewar J."/>
            <person name="Goldberg J."/>
            <person name="Griggs A."/>
            <person name="Gujja S."/>
            <person name="Hansen M."/>
            <person name="Howarth C."/>
            <person name="Imamovic A."/>
            <person name="Ireland A."/>
            <person name="Larimer J."/>
            <person name="McCowan C."/>
            <person name="Murphy C."/>
            <person name="Pearson M."/>
            <person name="Poon T.W."/>
            <person name="Priest M."/>
            <person name="Roberts A."/>
            <person name="Saif S."/>
            <person name="Shea T."/>
            <person name="Sykes S."/>
            <person name="Wortman J."/>
            <person name="Nusbaum C."/>
            <person name="Birren B."/>
        </authorList>
    </citation>
    <scope>NUCLEOTIDE SEQUENCE [LARGE SCALE GENOMIC DNA]</scope>
    <source>
        <strain evidence="6">NJM9701</strain>
    </source>
</reference>
<dbReference type="VEuPathDB" id="FungiDB:H310_01641"/>
<organism evidence="6">
    <name type="scientific">Aphanomyces invadans</name>
    <dbReference type="NCBI Taxonomy" id="157072"/>
    <lineage>
        <taxon>Eukaryota</taxon>
        <taxon>Sar</taxon>
        <taxon>Stramenopiles</taxon>
        <taxon>Oomycota</taxon>
        <taxon>Saprolegniomycetes</taxon>
        <taxon>Saprolegniales</taxon>
        <taxon>Verrucalvaceae</taxon>
        <taxon>Aphanomyces</taxon>
    </lineage>
</organism>
<dbReference type="NCBIfam" id="TIGR03953">
    <property type="entry name" value="rplD_bact"/>
    <property type="match status" value="1"/>
</dbReference>
<keyword evidence="3" id="KW-0687">Ribonucleoprotein</keyword>